<organism evidence="5 6">
    <name type="scientific">Mailhella massiliensis</name>
    <dbReference type="NCBI Taxonomy" id="1903261"/>
    <lineage>
        <taxon>Bacteria</taxon>
        <taxon>Pseudomonadati</taxon>
        <taxon>Thermodesulfobacteriota</taxon>
        <taxon>Desulfovibrionia</taxon>
        <taxon>Desulfovibrionales</taxon>
        <taxon>Desulfovibrionaceae</taxon>
        <taxon>Mailhella</taxon>
    </lineage>
</organism>
<dbReference type="InterPro" id="IPR000524">
    <property type="entry name" value="Tscrpt_reg_HTH_GntR"/>
</dbReference>
<dbReference type="Proteomes" id="UP000698963">
    <property type="component" value="Unassembled WGS sequence"/>
</dbReference>
<dbReference type="Pfam" id="PF00392">
    <property type="entry name" value="GntR"/>
    <property type="match status" value="1"/>
</dbReference>
<name>A0A921AWQ2_9BACT</name>
<dbReference type="InterPro" id="IPR036390">
    <property type="entry name" value="WH_DNA-bd_sf"/>
</dbReference>
<dbReference type="PANTHER" id="PTHR44846:SF1">
    <property type="entry name" value="MANNOSYL-D-GLYCERATE TRANSPORT_METABOLISM SYSTEM REPRESSOR MNGR-RELATED"/>
    <property type="match status" value="1"/>
</dbReference>
<reference evidence="5" key="1">
    <citation type="journal article" date="2021" name="PeerJ">
        <title>Extensive microbial diversity within the chicken gut microbiome revealed by metagenomics and culture.</title>
        <authorList>
            <person name="Gilroy R."/>
            <person name="Ravi A."/>
            <person name="Getino M."/>
            <person name="Pursley I."/>
            <person name="Horton D.L."/>
            <person name="Alikhan N.F."/>
            <person name="Baker D."/>
            <person name="Gharbi K."/>
            <person name="Hall N."/>
            <person name="Watson M."/>
            <person name="Adriaenssens E.M."/>
            <person name="Foster-Nyarko E."/>
            <person name="Jarju S."/>
            <person name="Secka A."/>
            <person name="Antonio M."/>
            <person name="Oren A."/>
            <person name="Chaudhuri R.R."/>
            <person name="La Ragione R."/>
            <person name="Hildebrand F."/>
            <person name="Pallen M.J."/>
        </authorList>
    </citation>
    <scope>NUCLEOTIDE SEQUENCE</scope>
    <source>
        <strain evidence="5">ChiGjej2B2-19336</strain>
    </source>
</reference>
<dbReference type="Gene3D" id="3.40.1410.10">
    <property type="entry name" value="Chorismate lyase-like"/>
    <property type="match status" value="1"/>
</dbReference>
<dbReference type="SUPFAM" id="SSF64288">
    <property type="entry name" value="Chorismate lyase-like"/>
    <property type="match status" value="1"/>
</dbReference>
<evidence type="ECO:0000256" key="3">
    <source>
        <dbReference type="ARBA" id="ARBA00023163"/>
    </source>
</evidence>
<dbReference type="InterPro" id="IPR050679">
    <property type="entry name" value="Bact_HTH_transcr_reg"/>
</dbReference>
<comment type="caution">
    <text evidence="5">The sequence shown here is derived from an EMBL/GenBank/DDBJ whole genome shotgun (WGS) entry which is preliminary data.</text>
</comment>
<dbReference type="InterPro" id="IPR036388">
    <property type="entry name" value="WH-like_DNA-bd_sf"/>
</dbReference>
<dbReference type="Gene3D" id="1.10.10.10">
    <property type="entry name" value="Winged helix-like DNA-binding domain superfamily/Winged helix DNA-binding domain"/>
    <property type="match status" value="1"/>
</dbReference>
<dbReference type="EMBL" id="DYZA01000126">
    <property type="protein sequence ID" value="HJD97270.1"/>
    <property type="molecule type" value="Genomic_DNA"/>
</dbReference>
<evidence type="ECO:0000313" key="5">
    <source>
        <dbReference type="EMBL" id="HJD97270.1"/>
    </source>
</evidence>
<accession>A0A921AWQ2</accession>
<reference evidence="5" key="2">
    <citation type="submission" date="2021-09" db="EMBL/GenBank/DDBJ databases">
        <authorList>
            <person name="Gilroy R."/>
        </authorList>
    </citation>
    <scope>NUCLEOTIDE SEQUENCE</scope>
    <source>
        <strain evidence="5">ChiGjej2B2-19336</strain>
    </source>
</reference>
<dbReference type="CDD" id="cd07377">
    <property type="entry name" value="WHTH_GntR"/>
    <property type="match status" value="1"/>
</dbReference>
<keyword evidence="1" id="KW-0805">Transcription regulation</keyword>
<evidence type="ECO:0000256" key="2">
    <source>
        <dbReference type="ARBA" id="ARBA00023125"/>
    </source>
</evidence>
<dbReference type="InterPro" id="IPR028978">
    <property type="entry name" value="Chorismate_lyase_/UTRA_dom_sf"/>
</dbReference>
<dbReference type="SUPFAM" id="SSF46785">
    <property type="entry name" value="Winged helix' DNA-binding domain"/>
    <property type="match status" value="1"/>
</dbReference>
<dbReference type="PROSITE" id="PS50949">
    <property type="entry name" value="HTH_GNTR"/>
    <property type="match status" value="1"/>
</dbReference>
<keyword evidence="3" id="KW-0804">Transcription</keyword>
<evidence type="ECO:0000256" key="1">
    <source>
        <dbReference type="ARBA" id="ARBA00023015"/>
    </source>
</evidence>
<evidence type="ECO:0000259" key="4">
    <source>
        <dbReference type="PROSITE" id="PS50949"/>
    </source>
</evidence>
<dbReference type="GO" id="GO:0003700">
    <property type="term" value="F:DNA-binding transcription factor activity"/>
    <property type="evidence" value="ECO:0007669"/>
    <property type="project" value="InterPro"/>
</dbReference>
<protein>
    <submittedName>
        <fullName evidence="5">GntR family transcriptional regulator</fullName>
    </submittedName>
</protein>
<dbReference type="PANTHER" id="PTHR44846">
    <property type="entry name" value="MANNOSYL-D-GLYCERATE TRANSPORT/METABOLISM SYSTEM REPRESSOR MNGR-RELATED"/>
    <property type="match status" value="1"/>
</dbReference>
<dbReference type="AlphaFoldDB" id="A0A921AWQ2"/>
<dbReference type="GO" id="GO:0003677">
    <property type="term" value="F:DNA binding"/>
    <property type="evidence" value="ECO:0007669"/>
    <property type="project" value="UniProtKB-KW"/>
</dbReference>
<dbReference type="RefSeq" id="WP_304122238.1">
    <property type="nucleotide sequence ID" value="NZ_DYZA01000126.1"/>
</dbReference>
<keyword evidence="2" id="KW-0238">DNA-binding</keyword>
<evidence type="ECO:0000313" key="6">
    <source>
        <dbReference type="Proteomes" id="UP000698963"/>
    </source>
</evidence>
<sequence>MSRKLPLARTVGEQLLEIMRALPEGVRRLPSEEELCGMLEVSRATLREALSLLDRAGFITKRHGVGNIVNPSVLGSPMRFDAEVNLHRMLESGGGVAETKRFAPWLERKDVFGSAVSSELTTPRPWVVQRSEHTLNGGPAVLTFNVFPETGKLLKEAQVGGLSYGEMICAVTGEELSHTVTAFHACPAWKEPAAFFGLQEGKPLLFWHQRSFSLKDDLLCESLVFFNPELVTLHSFNRWE</sequence>
<feature type="domain" description="HTH gntR-type" evidence="4">
    <location>
        <begin position="5"/>
        <end position="72"/>
    </location>
</feature>
<dbReference type="SMART" id="SM00345">
    <property type="entry name" value="HTH_GNTR"/>
    <property type="match status" value="1"/>
</dbReference>
<dbReference type="GO" id="GO:0045892">
    <property type="term" value="P:negative regulation of DNA-templated transcription"/>
    <property type="evidence" value="ECO:0007669"/>
    <property type="project" value="TreeGrafter"/>
</dbReference>
<proteinExistence type="predicted"/>
<dbReference type="PRINTS" id="PR00035">
    <property type="entry name" value="HTHGNTR"/>
</dbReference>
<gene>
    <name evidence="5" type="ORF">K8W16_06460</name>
</gene>